<accession>A0A485LYN8</accession>
<proteinExistence type="predicted"/>
<name>A0A485LYN8_9ZZZZ</name>
<evidence type="ECO:0000313" key="1">
    <source>
        <dbReference type="EMBL" id="VFU14034.1"/>
    </source>
</evidence>
<dbReference type="EMBL" id="CAADRM010000086">
    <property type="protein sequence ID" value="VFU14034.1"/>
    <property type="molecule type" value="Genomic_DNA"/>
</dbReference>
<organism evidence="1">
    <name type="scientific">anaerobic digester metagenome</name>
    <dbReference type="NCBI Taxonomy" id="1263854"/>
    <lineage>
        <taxon>unclassified sequences</taxon>
        <taxon>metagenomes</taxon>
        <taxon>ecological metagenomes</taxon>
    </lineage>
</organism>
<protein>
    <submittedName>
        <fullName evidence="1">Uncharacterized protein</fullName>
    </submittedName>
</protein>
<dbReference type="AlphaFoldDB" id="A0A485LYN8"/>
<sequence length="62" mass="7178">MANAGEECIRGALHLKISLENGFLLFPFHHFALANCGDFRYRGGQHPLDEPIRAYRKRHRKT</sequence>
<gene>
    <name evidence="1" type="ORF">SCFA_240007</name>
</gene>
<reference evidence="1" key="1">
    <citation type="submission" date="2019-03" db="EMBL/GenBank/DDBJ databases">
        <authorList>
            <person name="Hao L."/>
        </authorList>
    </citation>
    <scope>NUCLEOTIDE SEQUENCE</scope>
</reference>